<keyword evidence="6" id="KW-0564">Palmitate</keyword>
<evidence type="ECO:0000313" key="11">
    <source>
        <dbReference type="EMBL" id="TNJ67715.1"/>
    </source>
</evidence>
<evidence type="ECO:0000256" key="1">
    <source>
        <dbReference type="ARBA" id="ARBA00004635"/>
    </source>
</evidence>
<keyword evidence="3" id="KW-0309">Germination</keyword>
<accession>A0A5C4TFF6</accession>
<sequence>MRSGKERLPRSAATRLLLLLFLLMGTTLAAGCWDRKEVNNLSVIMATGIDKAGEDQIELSVQVYNPRTAGGGQQQGMKESGNGGGVDGQTIVRSEVGTTIADAMSKLQEKLSRQIFWGHGEIFIIGEELAKNGLRDHIDFLLRSPEVRDNADILISKGPAKRVLTLHIPLERDSAEMLHNLTDLHLGIATTIVDLSRMLVSRAGAAVLPLVKYSQSEEQNGGSGKISYLRGAGILKKDKLVGFIDSDITRGVMWIRNEIDRATVTVTPKQTESGFVTARLIRSQTKLIPSIEGDEWTITVKSVAEGDLIQNTTLLDYGKPELAKQLEKDFGEQIDAKIAAAVAAVQQNMNADILGFAQAFHRKYPKEWNRVKDEWDEKFPQVKVTFESDVKIERQGLSSPSALRSNQGGRSE</sequence>
<protein>
    <submittedName>
        <fullName evidence="11">Ger(X)C family spore germination protein</fullName>
    </submittedName>
</protein>
<feature type="domain" description="Spore germination protein N-terminal" evidence="10">
    <location>
        <begin position="34"/>
        <end position="212"/>
    </location>
</feature>
<dbReference type="Pfam" id="PF05504">
    <property type="entry name" value="Spore_GerAC"/>
    <property type="match status" value="1"/>
</dbReference>
<evidence type="ECO:0000256" key="2">
    <source>
        <dbReference type="ARBA" id="ARBA00007886"/>
    </source>
</evidence>
<feature type="region of interest" description="Disordered" evidence="8">
    <location>
        <begin position="68"/>
        <end position="88"/>
    </location>
</feature>
<evidence type="ECO:0000313" key="12">
    <source>
        <dbReference type="Proteomes" id="UP000307943"/>
    </source>
</evidence>
<dbReference type="InterPro" id="IPR038501">
    <property type="entry name" value="Spore_GerAC_C_sf"/>
</dbReference>
<dbReference type="Pfam" id="PF25198">
    <property type="entry name" value="Spore_GerAC_N"/>
    <property type="match status" value="1"/>
</dbReference>
<comment type="subcellular location">
    <subcellularLocation>
        <location evidence="1">Membrane</location>
        <topology evidence="1">Lipid-anchor</topology>
    </subcellularLocation>
</comment>
<keyword evidence="12" id="KW-1185">Reference proteome</keyword>
<evidence type="ECO:0000256" key="5">
    <source>
        <dbReference type="ARBA" id="ARBA00023136"/>
    </source>
</evidence>
<dbReference type="InterPro" id="IPR057336">
    <property type="entry name" value="GerAC_N"/>
</dbReference>
<evidence type="ECO:0000256" key="4">
    <source>
        <dbReference type="ARBA" id="ARBA00022729"/>
    </source>
</evidence>
<comment type="similarity">
    <text evidence="2">Belongs to the GerABKC lipoprotein family.</text>
</comment>
<organism evidence="11 12">
    <name type="scientific">Paenibacillus hemerocallicola</name>
    <dbReference type="NCBI Taxonomy" id="1172614"/>
    <lineage>
        <taxon>Bacteria</taxon>
        <taxon>Bacillati</taxon>
        <taxon>Bacillota</taxon>
        <taxon>Bacilli</taxon>
        <taxon>Bacillales</taxon>
        <taxon>Paenibacillaceae</taxon>
        <taxon>Paenibacillus</taxon>
    </lineage>
</organism>
<dbReference type="PANTHER" id="PTHR35789:SF1">
    <property type="entry name" value="SPORE GERMINATION PROTEIN B3"/>
    <property type="match status" value="1"/>
</dbReference>
<dbReference type="InterPro" id="IPR008844">
    <property type="entry name" value="Spore_GerAC-like"/>
</dbReference>
<dbReference type="GO" id="GO:0009847">
    <property type="term" value="P:spore germination"/>
    <property type="evidence" value="ECO:0007669"/>
    <property type="project" value="InterPro"/>
</dbReference>
<dbReference type="EMBL" id="VDCQ01000003">
    <property type="protein sequence ID" value="TNJ67715.1"/>
    <property type="molecule type" value="Genomic_DNA"/>
</dbReference>
<dbReference type="PANTHER" id="PTHR35789">
    <property type="entry name" value="SPORE GERMINATION PROTEIN B3"/>
    <property type="match status" value="1"/>
</dbReference>
<dbReference type="RefSeq" id="WP_139600618.1">
    <property type="nucleotide sequence ID" value="NZ_VDCQ01000003.1"/>
</dbReference>
<dbReference type="AlphaFoldDB" id="A0A5C4TFF6"/>
<proteinExistence type="inferred from homology"/>
<dbReference type="Proteomes" id="UP000307943">
    <property type="component" value="Unassembled WGS sequence"/>
</dbReference>
<evidence type="ECO:0000256" key="6">
    <source>
        <dbReference type="ARBA" id="ARBA00023139"/>
    </source>
</evidence>
<gene>
    <name evidence="11" type="ORF">FE784_02850</name>
</gene>
<reference evidence="11 12" key="1">
    <citation type="submission" date="2019-05" db="EMBL/GenBank/DDBJ databases">
        <title>We sequenced the genome of Paenibacillus hemerocallicola KCTC 33185 for further insight into its adaptation and study the phylogeny of Paenibacillus.</title>
        <authorList>
            <person name="Narsing Rao M.P."/>
        </authorList>
    </citation>
    <scope>NUCLEOTIDE SEQUENCE [LARGE SCALE GENOMIC DNA]</scope>
    <source>
        <strain evidence="11 12">KCTC 33185</strain>
    </source>
</reference>
<dbReference type="GO" id="GO:0016020">
    <property type="term" value="C:membrane"/>
    <property type="evidence" value="ECO:0007669"/>
    <property type="project" value="UniProtKB-SubCell"/>
</dbReference>
<feature type="domain" description="Spore germination GerAC-like C-terminal" evidence="9">
    <location>
        <begin position="231"/>
        <end position="396"/>
    </location>
</feature>
<dbReference type="InterPro" id="IPR046953">
    <property type="entry name" value="Spore_GerAC-like_C"/>
</dbReference>
<evidence type="ECO:0000256" key="7">
    <source>
        <dbReference type="ARBA" id="ARBA00023288"/>
    </source>
</evidence>
<keyword evidence="7" id="KW-0449">Lipoprotein</keyword>
<evidence type="ECO:0000259" key="10">
    <source>
        <dbReference type="Pfam" id="PF25198"/>
    </source>
</evidence>
<keyword evidence="5" id="KW-0472">Membrane</keyword>
<comment type="caution">
    <text evidence="11">The sequence shown here is derived from an EMBL/GenBank/DDBJ whole genome shotgun (WGS) entry which is preliminary data.</text>
</comment>
<evidence type="ECO:0000256" key="3">
    <source>
        <dbReference type="ARBA" id="ARBA00022544"/>
    </source>
</evidence>
<dbReference type="PROSITE" id="PS51257">
    <property type="entry name" value="PROKAR_LIPOPROTEIN"/>
    <property type="match status" value="1"/>
</dbReference>
<dbReference type="NCBIfam" id="TIGR02887">
    <property type="entry name" value="spore_ger_x_C"/>
    <property type="match status" value="1"/>
</dbReference>
<evidence type="ECO:0000259" key="9">
    <source>
        <dbReference type="Pfam" id="PF05504"/>
    </source>
</evidence>
<dbReference type="Gene3D" id="3.30.300.210">
    <property type="entry name" value="Nutrient germinant receptor protein C, domain 3"/>
    <property type="match status" value="1"/>
</dbReference>
<dbReference type="Gene3D" id="6.20.190.10">
    <property type="entry name" value="Nutrient germinant receptor protein C, domain 1"/>
    <property type="match status" value="1"/>
</dbReference>
<name>A0A5C4TFF6_9BACL</name>
<evidence type="ECO:0000256" key="8">
    <source>
        <dbReference type="SAM" id="MobiDB-lite"/>
    </source>
</evidence>
<dbReference type="OrthoDB" id="9816067at2"/>
<keyword evidence="4" id="KW-0732">Signal</keyword>